<feature type="compositionally biased region" description="Acidic residues" evidence="1">
    <location>
        <begin position="417"/>
        <end position="426"/>
    </location>
</feature>
<evidence type="ECO:0000256" key="1">
    <source>
        <dbReference type="SAM" id="MobiDB-lite"/>
    </source>
</evidence>
<dbReference type="WBParaSite" id="HPBE_0001317901-mRNA-1">
    <property type="protein sequence ID" value="HPBE_0001317901-mRNA-1"/>
    <property type="gene ID" value="HPBE_0001317901"/>
</dbReference>
<evidence type="ECO:0000313" key="3">
    <source>
        <dbReference type="Proteomes" id="UP000050761"/>
    </source>
</evidence>
<protein>
    <submittedName>
        <fullName evidence="4">BRCT domain-containing protein</fullName>
    </submittedName>
</protein>
<dbReference type="EMBL" id="UZAH01027809">
    <property type="protein sequence ID" value="VDO95187.1"/>
    <property type="molecule type" value="Genomic_DNA"/>
</dbReference>
<keyword evidence="3" id="KW-1185">Reference proteome</keyword>
<accession>A0A3P8AE74</accession>
<feature type="compositionally biased region" description="Basic and acidic residues" evidence="1">
    <location>
        <begin position="207"/>
        <end position="221"/>
    </location>
</feature>
<feature type="compositionally biased region" description="Polar residues" evidence="1">
    <location>
        <begin position="163"/>
        <end position="180"/>
    </location>
</feature>
<proteinExistence type="predicted"/>
<feature type="region of interest" description="Disordered" evidence="1">
    <location>
        <begin position="104"/>
        <end position="129"/>
    </location>
</feature>
<reference evidence="2 3" key="1">
    <citation type="submission" date="2018-11" db="EMBL/GenBank/DDBJ databases">
        <authorList>
            <consortium name="Pathogen Informatics"/>
        </authorList>
    </citation>
    <scope>NUCLEOTIDE SEQUENCE [LARGE SCALE GENOMIC DNA]</scope>
</reference>
<feature type="region of interest" description="Disordered" evidence="1">
    <location>
        <begin position="142"/>
        <end position="232"/>
    </location>
</feature>
<dbReference type="Proteomes" id="UP000050761">
    <property type="component" value="Unassembled WGS sequence"/>
</dbReference>
<evidence type="ECO:0000313" key="2">
    <source>
        <dbReference type="EMBL" id="VDO95187.1"/>
    </source>
</evidence>
<name>A0A3P8AE74_HELPZ</name>
<gene>
    <name evidence="2" type="ORF">HPBE_LOCUS13180</name>
</gene>
<reference evidence="4" key="2">
    <citation type="submission" date="2019-09" db="UniProtKB">
        <authorList>
            <consortium name="WormBaseParasite"/>
        </authorList>
    </citation>
    <scope>IDENTIFICATION</scope>
</reference>
<dbReference type="AlphaFoldDB" id="A0A3P8AE74"/>
<feature type="compositionally biased region" description="Low complexity" evidence="1">
    <location>
        <begin position="107"/>
        <end position="118"/>
    </location>
</feature>
<evidence type="ECO:0000313" key="4">
    <source>
        <dbReference type="WBParaSite" id="HPBE_0001317901-mRNA-1"/>
    </source>
</evidence>
<feature type="compositionally biased region" description="Basic and acidic residues" evidence="1">
    <location>
        <begin position="1"/>
        <end position="19"/>
    </location>
</feature>
<organism evidence="2">
    <name type="scientific">Heligmosomoides polygyrus</name>
    <name type="common">Parasitic roundworm</name>
    <dbReference type="NCBI Taxonomy" id="6339"/>
    <lineage>
        <taxon>Eukaryota</taxon>
        <taxon>Metazoa</taxon>
        <taxon>Ecdysozoa</taxon>
        <taxon>Nematoda</taxon>
        <taxon>Chromadorea</taxon>
        <taxon>Rhabditida</taxon>
        <taxon>Rhabditina</taxon>
        <taxon>Rhabditomorpha</taxon>
        <taxon>Strongyloidea</taxon>
        <taxon>Heligmosomidae</taxon>
        <taxon>Heligmosomoides</taxon>
    </lineage>
</organism>
<feature type="region of interest" description="Disordered" evidence="1">
    <location>
        <begin position="1"/>
        <end position="78"/>
    </location>
</feature>
<feature type="region of interest" description="Disordered" evidence="1">
    <location>
        <begin position="333"/>
        <end position="383"/>
    </location>
</feature>
<feature type="compositionally biased region" description="Low complexity" evidence="1">
    <location>
        <begin position="52"/>
        <end position="63"/>
    </location>
</feature>
<sequence>MEQIRDGSAPRESGGHETTAEETAVTQGSATDEHKMEDDSERVEDITMEVTDGGNNSIDGNNNASREQAPSNPPLAPMVAFDPSIYLPGSLYLHDELVAEWLQGIDESPPSTEPASSTHGYSADSSDVDGTVYSQRSLLITTSTTTTPMSMFSEFDICRPPTESESTSSVAVRDPYSTSSDDGDTSPEHRRRPKGVKRRVGRKRHTSRSDDSAAKREIEGHRQRKLGPQPTKWVASEETLALSPKLDGLVETAVPKVVVTLGKLPPRDVHQQEAPTDVTLPNPKRRKTIFLDKLPPADVPLLEQSTTRKAAVFHKLLSKNGASMEEPFAVCRTREEESTPSKAAVFNRVMSRRAATSDDPAPKSDAKLGTSAESSKSDDDMEVEGGVVVEPAVPEVTLEISANHVKVKATDRQTEGGEMDVEEEASDPTISTGEVQSEPVAETDVHSPSAASRGCSTPDRLVIVEDPEMSQNVEGIQTPRRGNLYISTMTAGVVTEICIRFASAERDLERNGYS</sequence>
<feature type="compositionally biased region" description="Basic residues" evidence="1">
    <location>
        <begin position="189"/>
        <end position="206"/>
    </location>
</feature>
<feature type="region of interest" description="Disordered" evidence="1">
    <location>
        <begin position="409"/>
        <end position="457"/>
    </location>
</feature>